<dbReference type="PANTHER" id="PTHR22604">
    <property type="entry name" value="OXIDOREDUCTASES"/>
    <property type="match status" value="1"/>
</dbReference>
<dbReference type="Gene3D" id="3.40.50.720">
    <property type="entry name" value="NAD(P)-binding Rossmann-like Domain"/>
    <property type="match status" value="1"/>
</dbReference>
<name>A0ABX2F8M5_9PSEU</name>
<proteinExistence type="inferred from homology"/>
<dbReference type="Gene3D" id="3.30.360.10">
    <property type="entry name" value="Dihydrodipicolinate Reductase, domain 2"/>
    <property type="match status" value="1"/>
</dbReference>
<evidence type="ECO:0000256" key="2">
    <source>
        <dbReference type="ARBA" id="ARBA00023002"/>
    </source>
</evidence>
<keyword evidence="2" id="KW-0560">Oxidoreductase</keyword>
<comment type="caution">
    <text evidence="5">The sequence shown here is derived from an EMBL/GenBank/DDBJ whole genome shotgun (WGS) entry which is preliminary data.</text>
</comment>
<dbReference type="InterPro" id="IPR055170">
    <property type="entry name" value="GFO_IDH_MocA-like_dom"/>
</dbReference>
<dbReference type="InterPro" id="IPR000683">
    <property type="entry name" value="Gfo/Idh/MocA-like_OxRdtase_N"/>
</dbReference>
<gene>
    <name evidence="5" type="ORF">GC106_49440</name>
</gene>
<dbReference type="SUPFAM" id="SSF51735">
    <property type="entry name" value="NAD(P)-binding Rossmann-fold domains"/>
    <property type="match status" value="1"/>
</dbReference>
<accession>A0ABX2F8M5</accession>
<evidence type="ECO:0000313" key="5">
    <source>
        <dbReference type="EMBL" id="NRN67704.1"/>
    </source>
</evidence>
<evidence type="ECO:0000259" key="4">
    <source>
        <dbReference type="Pfam" id="PF22725"/>
    </source>
</evidence>
<evidence type="ECO:0000256" key="1">
    <source>
        <dbReference type="ARBA" id="ARBA00010928"/>
    </source>
</evidence>
<evidence type="ECO:0000259" key="3">
    <source>
        <dbReference type="Pfam" id="PF01408"/>
    </source>
</evidence>
<comment type="similarity">
    <text evidence="1">Belongs to the Gfo/Idh/MocA family.</text>
</comment>
<evidence type="ECO:0000313" key="6">
    <source>
        <dbReference type="Proteomes" id="UP000763557"/>
    </source>
</evidence>
<sequence>MRLDIGLIGATKIAERAILAPASRRDDVHVRAVAASDVVRAREFAARNGIPRVHDDYESLLGDPDVTVVYVSLHNSAHHEWAVRAAARGKHVIVEKPLCLTAEQYAEISSTARANGVQVAEAIPTAGHPWQAAVRQMIGTGEFGPLRRINTRIQFLTPAEGSYRTRPELGGGIFFDSASYWLQAVQSTVGLAGAAGDGESSFDGPHGTDTSFLATLRWDDGKEATLECFVGARHVAEVEFFFDHASVRLRNLLRPIVAPLPLNLVIKGSKTEVRAFGPVSYYDAQLDRLFTADDEPGQRIALMAAIHAAARGALVR</sequence>
<dbReference type="Proteomes" id="UP000763557">
    <property type="component" value="Unassembled WGS sequence"/>
</dbReference>
<protein>
    <submittedName>
        <fullName evidence="5">Dehydrogenase</fullName>
    </submittedName>
</protein>
<organism evidence="5 6">
    <name type="scientific">Kibdelosporangium persicum</name>
    <dbReference type="NCBI Taxonomy" id="2698649"/>
    <lineage>
        <taxon>Bacteria</taxon>
        <taxon>Bacillati</taxon>
        <taxon>Actinomycetota</taxon>
        <taxon>Actinomycetes</taxon>
        <taxon>Pseudonocardiales</taxon>
        <taxon>Pseudonocardiaceae</taxon>
        <taxon>Kibdelosporangium</taxon>
    </lineage>
</organism>
<reference evidence="5 6" key="1">
    <citation type="submission" date="2020-01" db="EMBL/GenBank/DDBJ databases">
        <title>Kibdelosporangium persica a novel Actinomycetes from a hot desert in Iran.</title>
        <authorList>
            <person name="Safaei N."/>
            <person name="Zaburannyi N."/>
            <person name="Mueller R."/>
            <person name="Wink J."/>
        </authorList>
    </citation>
    <scope>NUCLEOTIDE SEQUENCE [LARGE SCALE GENOMIC DNA]</scope>
    <source>
        <strain evidence="5 6">4NS15</strain>
    </source>
</reference>
<feature type="domain" description="GFO/IDH/MocA-like oxidoreductase" evidence="4">
    <location>
        <begin position="133"/>
        <end position="247"/>
    </location>
</feature>
<keyword evidence="6" id="KW-1185">Reference proteome</keyword>
<dbReference type="RefSeq" id="WP_173136000.1">
    <property type="nucleotide sequence ID" value="NZ_CBCSGW010000044.1"/>
</dbReference>
<dbReference type="Pfam" id="PF01408">
    <property type="entry name" value="GFO_IDH_MocA"/>
    <property type="match status" value="1"/>
</dbReference>
<dbReference type="EMBL" id="JAAATY010000016">
    <property type="protein sequence ID" value="NRN67704.1"/>
    <property type="molecule type" value="Genomic_DNA"/>
</dbReference>
<dbReference type="InterPro" id="IPR050984">
    <property type="entry name" value="Gfo/Idh/MocA_domain"/>
</dbReference>
<feature type="domain" description="Gfo/Idh/MocA-like oxidoreductase N-terminal" evidence="3">
    <location>
        <begin position="4"/>
        <end position="120"/>
    </location>
</feature>
<dbReference type="PANTHER" id="PTHR22604:SF105">
    <property type="entry name" value="TRANS-1,2-DIHYDROBENZENE-1,2-DIOL DEHYDROGENASE"/>
    <property type="match status" value="1"/>
</dbReference>
<dbReference type="InterPro" id="IPR036291">
    <property type="entry name" value="NAD(P)-bd_dom_sf"/>
</dbReference>
<dbReference type="Pfam" id="PF22725">
    <property type="entry name" value="GFO_IDH_MocA_C3"/>
    <property type="match status" value="1"/>
</dbReference>
<dbReference type="SUPFAM" id="SSF55347">
    <property type="entry name" value="Glyceraldehyde-3-phosphate dehydrogenase-like, C-terminal domain"/>
    <property type="match status" value="1"/>
</dbReference>